<feature type="non-terminal residue" evidence="2">
    <location>
        <position position="1"/>
    </location>
</feature>
<keyword evidence="1" id="KW-1133">Transmembrane helix</keyword>
<gene>
    <name evidence="2" type="ORF">METZ01_LOCUS5040</name>
</gene>
<feature type="transmembrane region" description="Helical" evidence="1">
    <location>
        <begin position="150"/>
        <end position="170"/>
    </location>
</feature>
<evidence type="ECO:0008006" key="3">
    <source>
        <dbReference type="Google" id="ProtNLM"/>
    </source>
</evidence>
<name>A0A381NC77_9ZZZZ</name>
<proteinExistence type="predicted"/>
<keyword evidence="1" id="KW-0812">Transmembrane</keyword>
<evidence type="ECO:0000313" key="2">
    <source>
        <dbReference type="EMBL" id="SUZ52186.1"/>
    </source>
</evidence>
<protein>
    <recommendedName>
        <fullName evidence="3">Guanylate cyclase domain-containing protein</fullName>
    </recommendedName>
</protein>
<dbReference type="InterPro" id="IPR029787">
    <property type="entry name" value="Nucleotide_cyclase"/>
</dbReference>
<organism evidence="2">
    <name type="scientific">marine metagenome</name>
    <dbReference type="NCBI Taxonomy" id="408172"/>
    <lineage>
        <taxon>unclassified sequences</taxon>
        <taxon>metagenomes</taxon>
        <taxon>ecological metagenomes</taxon>
    </lineage>
</organism>
<sequence>VVLTIHLTDAISQSKRLLGGVAATYLFAVCLVLSIWHYTALEQGHSRLVAFGNTSAHRLSELAVNPLLSNDNLALSALTNDMAMFNEIAGISIYSVDGQLLAVAGNFAPHTTLPAYSQEITVQDTIAGYVQILINPDAFQTSLSDKVLQSLWMCATGLLTVIGIVIGLAFRANLSASGPSIKEGSSSQASAFILVVNVFNQISLPAEARTRAMSIATARSNRVANLYAARATLLAGTGVALAFDQTDAQDRSFEVVCAALLLSRALDAMNHDHYAEERPKIRFRFGLHVGPVCTTLDELLSTDNARDAVLLSALASDGHLAVSEDVMASITRTERIIERIKDNPAAISLISTSRRYHLVEGVAPAYQTLIERQAELIIAQAV</sequence>
<reference evidence="2" key="1">
    <citation type="submission" date="2018-05" db="EMBL/GenBank/DDBJ databases">
        <authorList>
            <person name="Lanie J.A."/>
            <person name="Ng W.-L."/>
            <person name="Kazmierczak K.M."/>
            <person name="Andrzejewski T.M."/>
            <person name="Davidsen T.M."/>
            <person name="Wayne K.J."/>
            <person name="Tettelin H."/>
            <person name="Glass J.I."/>
            <person name="Rusch D."/>
            <person name="Podicherti R."/>
            <person name="Tsui H.-C.T."/>
            <person name="Winkler M.E."/>
        </authorList>
    </citation>
    <scope>NUCLEOTIDE SEQUENCE</scope>
</reference>
<evidence type="ECO:0000256" key="1">
    <source>
        <dbReference type="SAM" id="Phobius"/>
    </source>
</evidence>
<dbReference type="SUPFAM" id="SSF55073">
    <property type="entry name" value="Nucleotide cyclase"/>
    <property type="match status" value="1"/>
</dbReference>
<dbReference type="EMBL" id="UINC01000260">
    <property type="protein sequence ID" value="SUZ52186.1"/>
    <property type="molecule type" value="Genomic_DNA"/>
</dbReference>
<feature type="transmembrane region" description="Helical" evidence="1">
    <location>
        <begin position="17"/>
        <end position="38"/>
    </location>
</feature>
<accession>A0A381NC77</accession>
<dbReference type="AlphaFoldDB" id="A0A381NC77"/>
<dbReference type="Gene3D" id="3.30.70.1230">
    <property type="entry name" value="Nucleotide cyclase"/>
    <property type="match status" value="1"/>
</dbReference>
<keyword evidence="1" id="KW-0472">Membrane</keyword>